<sequence length="393" mass="46079">MFHSFLKWPILFWNITSINSNDTYYNKWQVIYSILLMTSCIYNFYITPKTVCVLEGNCDHSLSTEIKGIFIRIVAISCLISRLMIFIKGKTQLIQYEKYVEKMHVITPMTNSEIQILKKISTLLIICCILLTIPPNSLRVWDLSFRSDFTMFVYIFMYIQNLSMYFVETHFVTLCFILYQKLVGINKDLMALKIDTVIRNNYPFMTQTQEKYGKINNTLDYNKDILHSLATGHPMTDIVEQLKSKHKLVRDAVRTLNDLFGVHMGLSICVLCLCTMFDIYYFIIGILSLSNYKRIFYLWILQYTVRFGSITIISHLTTKQANKSKILITDINNRYLDYNIKDELLLFFDQMCNSEFEFTACDFFSLNSRLITSTVAAGTSYLIILLQLHYIKQ</sequence>
<dbReference type="AlphaFoldDB" id="A0A8B8G3Z1"/>
<dbReference type="Proteomes" id="UP000694846">
    <property type="component" value="Unplaced"/>
</dbReference>
<dbReference type="Pfam" id="PF08395">
    <property type="entry name" value="7tm_7"/>
    <property type="match status" value="1"/>
</dbReference>
<feature type="transmembrane region" description="Helical" evidence="8">
    <location>
        <begin position="116"/>
        <end position="133"/>
    </location>
</feature>
<evidence type="ECO:0000313" key="10">
    <source>
        <dbReference type="Proteomes" id="UP000694846"/>
    </source>
</evidence>
<evidence type="ECO:0000256" key="8">
    <source>
        <dbReference type="RuleBase" id="RU363108"/>
    </source>
</evidence>
<keyword evidence="10" id="KW-1185">Reference proteome</keyword>
<keyword evidence="2 8" id="KW-1003">Cell membrane</keyword>
<dbReference type="GO" id="GO:0007635">
    <property type="term" value="P:chemosensory behavior"/>
    <property type="evidence" value="ECO:0007669"/>
    <property type="project" value="TreeGrafter"/>
</dbReference>
<protein>
    <recommendedName>
        <fullName evidence="8">Gustatory receptor</fullName>
    </recommendedName>
</protein>
<feature type="chain" id="PRO_5034206521" description="Gustatory receptor" evidence="9">
    <location>
        <begin position="21"/>
        <end position="393"/>
    </location>
</feature>
<evidence type="ECO:0000256" key="7">
    <source>
        <dbReference type="ARBA" id="ARBA00023224"/>
    </source>
</evidence>
<comment type="similarity">
    <text evidence="8">Belongs to the insect chemoreceptor superfamily. Gustatory receptor (GR) family.</text>
</comment>
<keyword evidence="7 8" id="KW-0807">Transducer</keyword>
<comment type="subcellular location">
    <subcellularLocation>
        <location evidence="1 8">Cell membrane</location>
        <topology evidence="1 8">Multi-pass membrane protein</topology>
    </subcellularLocation>
</comment>
<proteinExistence type="inferred from homology"/>
<dbReference type="GO" id="GO:0043025">
    <property type="term" value="C:neuronal cell body"/>
    <property type="evidence" value="ECO:0007669"/>
    <property type="project" value="TreeGrafter"/>
</dbReference>
<dbReference type="GO" id="GO:0005886">
    <property type="term" value="C:plasma membrane"/>
    <property type="evidence" value="ECO:0007669"/>
    <property type="project" value="UniProtKB-SubCell"/>
</dbReference>
<feature type="transmembrane region" description="Helical" evidence="8">
    <location>
        <begin position="153"/>
        <end position="179"/>
    </location>
</feature>
<dbReference type="GO" id="GO:0030425">
    <property type="term" value="C:dendrite"/>
    <property type="evidence" value="ECO:0007669"/>
    <property type="project" value="TreeGrafter"/>
</dbReference>
<evidence type="ECO:0000256" key="4">
    <source>
        <dbReference type="ARBA" id="ARBA00022989"/>
    </source>
</evidence>
<feature type="signal peptide" evidence="9">
    <location>
        <begin position="1"/>
        <end position="20"/>
    </location>
</feature>
<evidence type="ECO:0000256" key="9">
    <source>
        <dbReference type="SAM" id="SignalP"/>
    </source>
</evidence>
<dbReference type="GO" id="GO:0008049">
    <property type="term" value="P:male courtship behavior"/>
    <property type="evidence" value="ECO:0007669"/>
    <property type="project" value="TreeGrafter"/>
</dbReference>
<accession>A0A8B8G3Z1</accession>
<feature type="transmembrane region" description="Helical" evidence="8">
    <location>
        <begin position="370"/>
        <end position="391"/>
    </location>
</feature>
<organism evidence="10 11">
    <name type="scientific">Sipha flava</name>
    <name type="common">yellow sugarcane aphid</name>
    <dbReference type="NCBI Taxonomy" id="143950"/>
    <lineage>
        <taxon>Eukaryota</taxon>
        <taxon>Metazoa</taxon>
        <taxon>Ecdysozoa</taxon>
        <taxon>Arthropoda</taxon>
        <taxon>Hexapoda</taxon>
        <taxon>Insecta</taxon>
        <taxon>Pterygota</taxon>
        <taxon>Neoptera</taxon>
        <taxon>Paraneoptera</taxon>
        <taxon>Hemiptera</taxon>
        <taxon>Sternorrhyncha</taxon>
        <taxon>Aphidomorpha</taxon>
        <taxon>Aphidoidea</taxon>
        <taxon>Aphididae</taxon>
        <taxon>Sipha</taxon>
    </lineage>
</organism>
<dbReference type="GO" id="GO:0030424">
    <property type="term" value="C:axon"/>
    <property type="evidence" value="ECO:0007669"/>
    <property type="project" value="TreeGrafter"/>
</dbReference>
<name>A0A8B8G3Z1_9HEMI</name>
<feature type="transmembrane region" description="Helical" evidence="8">
    <location>
        <begin position="295"/>
        <end position="316"/>
    </location>
</feature>
<feature type="transmembrane region" description="Helical" evidence="8">
    <location>
        <begin position="260"/>
        <end position="283"/>
    </location>
</feature>
<dbReference type="GO" id="GO:0050909">
    <property type="term" value="P:sensory perception of taste"/>
    <property type="evidence" value="ECO:0007669"/>
    <property type="project" value="InterPro"/>
</dbReference>
<dbReference type="PANTHER" id="PTHR21143">
    <property type="entry name" value="INVERTEBRATE GUSTATORY RECEPTOR"/>
    <property type="match status" value="1"/>
</dbReference>
<feature type="transmembrane region" description="Helical" evidence="8">
    <location>
        <begin position="66"/>
        <end position="87"/>
    </location>
</feature>
<evidence type="ECO:0000256" key="1">
    <source>
        <dbReference type="ARBA" id="ARBA00004651"/>
    </source>
</evidence>
<dbReference type="OrthoDB" id="8183114at2759"/>
<comment type="function">
    <text evidence="8">Gustatory receptor which mediates acceptance or avoidance behavior, depending on its substrates.</text>
</comment>
<dbReference type="RefSeq" id="XP_025417395.1">
    <property type="nucleotide sequence ID" value="XM_025561610.1"/>
</dbReference>
<dbReference type="PANTHER" id="PTHR21143:SF133">
    <property type="entry name" value="GUSTATORY AND PHEROMONE RECEPTOR 32A-RELATED"/>
    <property type="match status" value="1"/>
</dbReference>
<keyword evidence="3 8" id="KW-0812">Transmembrane</keyword>
<evidence type="ECO:0000256" key="2">
    <source>
        <dbReference type="ARBA" id="ARBA00022475"/>
    </source>
</evidence>
<keyword evidence="5 8" id="KW-0472">Membrane</keyword>
<evidence type="ECO:0000256" key="6">
    <source>
        <dbReference type="ARBA" id="ARBA00023170"/>
    </source>
</evidence>
<reference evidence="11" key="1">
    <citation type="submission" date="2025-08" db="UniProtKB">
        <authorList>
            <consortium name="RefSeq"/>
        </authorList>
    </citation>
    <scope>IDENTIFICATION</scope>
    <source>
        <tissue evidence="11">Whole body</tissue>
    </source>
</reference>
<evidence type="ECO:0000313" key="11">
    <source>
        <dbReference type="RefSeq" id="XP_025417395.1"/>
    </source>
</evidence>
<keyword evidence="9" id="KW-0732">Signal</keyword>
<dbReference type="GeneID" id="112688438"/>
<dbReference type="InterPro" id="IPR013604">
    <property type="entry name" value="7TM_chemorcpt"/>
</dbReference>
<feature type="transmembrane region" description="Helical" evidence="8">
    <location>
        <begin position="30"/>
        <end position="46"/>
    </location>
</feature>
<gene>
    <name evidence="11" type="primary">LOC112688438</name>
</gene>
<keyword evidence="4 8" id="KW-1133">Transmembrane helix</keyword>
<evidence type="ECO:0000256" key="3">
    <source>
        <dbReference type="ARBA" id="ARBA00022692"/>
    </source>
</evidence>
<dbReference type="GO" id="GO:0007165">
    <property type="term" value="P:signal transduction"/>
    <property type="evidence" value="ECO:0007669"/>
    <property type="project" value="UniProtKB-KW"/>
</dbReference>
<keyword evidence="6 8" id="KW-0675">Receptor</keyword>
<evidence type="ECO:0000256" key="5">
    <source>
        <dbReference type="ARBA" id="ARBA00023136"/>
    </source>
</evidence>